<evidence type="ECO:0000256" key="6">
    <source>
        <dbReference type="ARBA" id="ARBA00022692"/>
    </source>
</evidence>
<organism evidence="10 11">
    <name type="scientific">Desulforapulum autotrophicum (strain ATCC 43914 / DSM 3382 / VKM B-1955 / HRM2)</name>
    <name type="common">Desulfobacterium autotrophicum</name>
    <dbReference type="NCBI Taxonomy" id="177437"/>
    <lineage>
        <taxon>Bacteria</taxon>
        <taxon>Pseudomonadati</taxon>
        <taxon>Thermodesulfobacteriota</taxon>
        <taxon>Desulfobacteria</taxon>
        <taxon>Desulfobacterales</taxon>
        <taxon>Desulfobacteraceae</taxon>
        <taxon>Desulforapulum</taxon>
    </lineage>
</organism>
<name>C0QJ44_DESAH</name>
<dbReference type="RefSeq" id="WP_015904620.1">
    <property type="nucleotide sequence ID" value="NC_012108.1"/>
</dbReference>
<dbReference type="EMBL" id="CP001087">
    <property type="protein sequence ID" value="ACN15857.1"/>
    <property type="molecule type" value="Genomic_DNA"/>
</dbReference>
<sequence length="132" mass="14515">MIFNKKNRTCLVKTDACGFTLLEVIIAMAILAIGILGLTKMQMSSIKGNDTAMEFTRGATWAADNIETLMGVDYADPGFVDGTDNEGKFTINWTITPSDPVPNVKKITMVVTWNDKGQAKTFTADYYKAITF</sequence>
<dbReference type="GO" id="GO:0005886">
    <property type="term" value="C:plasma membrane"/>
    <property type="evidence" value="ECO:0007669"/>
    <property type="project" value="UniProtKB-SubCell"/>
</dbReference>
<keyword evidence="4" id="KW-0488">Methylation</keyword>
<dbReference type="HOGENOM" id="CLU_1913641_0_0_7"/>
<comment type="similarity">
    <text evidence="2">Belongs to the GSP I family.</text>
</comment>
<evidence type="ECO:0000256" key="4">
    <source>
        <dbReference type="ARBA" id="ARBA00022481"/>
    </source>
</evidence>
<dbReference type="InterPro" id="IPR012902">
    <property type="entry name" value="N_methyl_site"/>
</dbReference>
<dbReference type="InterPro" id="IPR010052">
    <property type="entry name" value="T2SS_protein-GspI"/>
</dbReference>
<evidence type="ECO:0000313" key="11">
    <source>
        <dbReference type="Proteomes" id="UP000000442"/>
    </source>
</evidence>
<dbReference type="Proteomes" id="UP000000442">
    <property type="component" value="Chromosome"/>
</dbReference>
<evidence type="ECO:0000256" key="2">
    <source>
        <dbReference type="ARBA" id="ARBA00008358"/>
    </source>
</evidence>
<evidence type="ECO:0000313" key="10">
    <source>
        <dbReference type="EMBL" id="ACN15857.1"/>
    </source>
</evidence>
<proteinExistence type="inferred from homology"/>
<dbReference type="PANTHER" id="PTHR38779:SF2">
    <property type="entry name" value="TYPE II SECRETION SYSTEM PROTEIN I-RELATED"/>
    <property type="match status" value="1"/>
</dbReference>
<keyword evidence="3" id="KW-1003">Cell membrane</keyword>
<evidence type="ECO:0000256" key="9">
    <source>
        <dbReference type="SAM" id="Phobius"/>
    </source>
</evidence>
<evidence type="ECO:0000256" key="1">
    <source>
        <dbReference type="ARBA" id="ARBA00004377"/>
    </source>
</evidence>
<evidence type="ECO:0000256" key="3">
    <source>
        <dbReference type="ARBA" id="ARBA00022475"/>
    </source>
</evidence>
<protein>
    <submittedName>
        <fullName evidence="10">PilV</fullName>
    </submittedName>
</protein>
<feature type="transmembrane region" description="Helical" evidence="9">
    <location>
        <begin position="20"/>
        <end position="38"/>
    </location>
</feature>
<keyword evidence="11" id="KW-1185">Reference proteome</keyword>
<reference evidence="10 11" key="1">
    <citation type="journal article" date="2009" name="Environ. Microbiol.">
        <title>Genome sequence of Desulfobacterium autotrophicum HRM2, a marine sulfate reducer oxidizing organic carbon completely to carbon dioxide.</title>
        <authorList>
            <person name="Strittmatter A.W."/>
            <person name="Liesegang H."/>
            <person name="Rabus R."/>
            <person name="Decker I."/>
            <person name="Amann J."/>
            <person name="Andres S."/>
            <person name="Henne A."/>
            <person name="Fricke W.F."/>
            <person name="Martinez-Arias R."/>
            <person name="Bartels D."/>
            <person name="Goesmann A."/>
            <person name="Krause L."/>
            <person name="Puehler A."/>
            <person name="Klenk H.P."/>
            <person name="Richter M."/>
            <person name="Schuler M."/>
            <person name="Gloeckner F.O."/>
            <person name="Meyerdierks A."/>
            <person name="Gottschalk G."/>
            <person name="Amann R."/>
        </authorList>
    </citation>
    <scope>NUCLEOTIDE SEQUENCE [LARGE SCALE GENOMIC DNA]</scope>
    <source>
        <strain evidence="11">ATCC 43914 / DSM 3382 / HRM2</strain>
    </source>
</reference>
<dbReference type="GO" id="GO:0015627">
    <property type="term" value="C:type II protein secretion system complex"/>
    <property type="evidence" value="ECO:0007669"/>
    <property type="project" value="InterPro"/>
</dbReference>
<keyword evidence="5" id="KW-0997">Cell inner membrane</keyword>
<keyword evidence="6 9" id="KW-0812">Transmembrane</keyword>
<gene>
    <name evidence="10" type="primary">pilV</name>
    <name evidence="10" type="ordered locus">HRM2_27670</name>
</gene>
<accession>C0QJ44</accession>
<dbReference type="Pfam" id="PF07963">
    <property type="entry name" value="N_methyl"/>
    <property type="match status" value="1"/>
</dbReference>
<keyword evidence="8 9" id="KW-0472">Membrane</keyword>
<dbReference type="PANTHER" id="PTHR38779">
    <property type="entry name" value="TYPE II SECRETION SYSTEM PROTEIN I-RELATED"/>
    <property type="match status" value="1"/>
</dbReference>
<dbReference type="AlphaFoldDB" id="C0QJ44"/>
<evidence type="ECO:0000256" key="7">
    <source>
        <dbReference type="ARBA" id="ARBA00022989"/>
    </source>
</evidence>
<evidence type="ECO:0000256" key="5">
    <source>
        <dbReference type="ARBA" id="ARBA00022519"/>
    </source>
</evidence>
<comment type="subcellular location">
    <subcellularLocation>
        <location evidence="1">Cell inner membrane</location>
        <topology evidence="1">Single-pass membrane protein</topology>
    </subcellularLocation>
</comment>
<dbReference type="STRING" id="177437.HRM2_27670"/>
<dbReference type="NCBIfam" id="TIGR02532">
    <property type="entry name" value="IV_pilin_GFxxxE"/>
    <property type="match status" value="1"/>
</dbReference>
<evidence type="ECO:0000256" key="8">
    <source>
        <dbReference type="ARBA" id="ARBA00023136"/>
    </source>
</evidence>
<keyword evidence="7 9" id="KW-1133">Transmembrane helix</keyword>
<dbReference type="eggNOG" id="COG4967">
    <property type="taxonomic scope" value="Bacteria"/>
</dbReference>
<dbReference type="GO" id="GO:0015628">
    <property type="term" value="P:protein secretion by the type II secretion system"/>
    <property type="evidence" value="ECO:0007669"/>
    <property type="project" value="InterPro"/>
</dbReference>
<dbReference type="KEGG" id="dat:HRM2_27670"/>